<dbReference type="Proteomes" id="UP000397656">
    <property type="component" value="Chromosome 1"/>
</dbReference>
<name>A0A643G4M7_9BURK</name>
<dbReference type="GeneID" id="98401482"/>
<gene>
    <name evidence="1" type="ORF">F7R26_011250</name>
</gene>
<dbReference type="RefSeq" id="WP_150983666.1">
    <property type="nucleotide sequence ID" value="NZ_CP062803.1"/>
</dbReference>
<reference evidence="1 2" key="1">
    <citation type="submission" date="2020-10" db="EMBL/GenBank/DDBJ databases">
        <title>Complete genome sequence of Cupriavidus basilensis CCUG 49340T.</title>
        <authorList>
            <person name="Salva-Serra F."/>
            <person name="Donoso R.A."/>
            <person name="Cho K.H."/>
            <person name="Yoo J.A."/>
            <person name="Lee K."/>
            <person name="Yoon S.-H."/>
            <person name="Perez-Pantoja D."/>
            <person name="Moore E.R.B."/>
        </authorList>
    </citation>
    <scope>NUCLEOTIDE SEQUENCE [LARGE SCALE GENOMIC DNA]</scope>
    <source>
        <strain evidence="2">CCUG 49340</strain>
    </source>
</reference>
<accession>A0A643G4M7</accession>
<dbReference type="EMBL" id="CP062803">
    <property type="protein sequence ID" value="QOT74843.1"/>
    <property type="molecule type" value="Genomic_DNA"/>
</dbReference>
<proteinExistence type="predicted"/>
<sequence length="85" mass="9218">MIRALMLCLVLAGCAAAPQVIEKPVEVRVPVAVPCKTAKIPEPNWPLAKVPETASDFEFFRAVLVELALRAGYEVRLKAAVEACQ</sequence>
<protein>
    <recommendedName>
        <fullName evidence="3">Lipoprotein</fullName>
    </recommendedName>
</protein>
<evidence type="ECO:0008006" key="3">
    <source>
        <dbReference type="Google" id="ProtNLM"/>
    </source>
</evidence>
<evidence type="ECO:0000313" key="2">
    <source>
        <dbReference type="Proteomes" id="UP000397656"/>
    </source>
</evidence>
<evidence type="ECO:0000313" key="1">
    <source>
        <dbReference type="EMBL" id="QOT74843.1"/>
    </source>
</evidence>
<dbReference type="AlphaFoldDB" id="A0A643G4M7"/>
<organism evidence="1 2">
    <name type="scientific">Cupriavidus basilensis</name>
    <dbReference type="NCBI Taxonomy" id="68895"/>
    <lineage>
        <taxon>Bacteria</taxon>
        <taxon>Pseudomonadati</taxon>
        <taxon>Pseudomonadota</taxon>
        <taxon>Betaproteobacteria</taxon>
        <taxon>Burkholderiales</taxon>
        <taxon>Burkholderiaceae</taxon>
        <taxon>Cupriavidus</taxon>
    </lineage>
</organism>